<sequence length="85" mass="9091">MAVNKSDRLRKLHVPFTIHNIAQVGIMVGGVGFLALHDHISSQIPAYSHNPTLGGIHSHFARSYHSVMVSSAACRLADDSANSTA</sequence>
<keyword evidence="1" id="KW-1133">Transmembrane helix</keyword>
<proteinExistence type="predicted"/>
<reference evidence="3" key="1">
    <citation type="submission" date="2017-01" db="EMBL/GenBank/DDBJ databases">
        <authorList>
            <person name="Wang Y."/>
            <person name="White M."/>
            <person name="Kvist S."/>
            <person name="Moncalvo J.-M."/>
        </authorList>
    </citation>
    <scope>NUCLEOTIDE SEQUENCE [LARGE SCALE GENOMIC DNA]</scope>
    <source>
        <strain evidence="3">ID-206-W2</strain>
    </source>
</reference>
<evidence type="ECO:0000256" key="1">
    <source>
        <dbReference type="SAM" id="Phobius"/>
    </source>
</evidence>
<keyword evidence="1" id="KW-0472">Membrane</keyword>
<name>A0A1R1YT49_9FUNG</name>
<keyword evidence="3" id="KW-1185">Reference proteome</keyword>
<comment type="caution">
    <text evidence="2">The sequence shown here is derived from an EMBL/GenBank/DDBJ whole genome shotgun (WGS) entry which is preliminary data.</text>
</comment>
<accession>A0A1R1YT49</accession>
<organism evidence="2 3">
    <name type="scientific">Smittium culicis</name>
    <dbReference type="NCBI Taxonomy" id="133412"/>
    <lineage>
        <taxon>Eukaryota</taxon>
        <taxon>Fungi</taxon>
        <taxon>Fungi incertae sedis</taxon>
        <taxon>Zoopagomycota</taxon>
        <taxon>Kickxellomycotina</taxon>
        <taxon>Harpellomycetes</taxon>
        <taxon>Harpellales</taxon>
        <taxon>Legeriomycetaceae</taxon>
        <taxon>Smittium</taxon>
    </lineage>
</organism>
<dbReference type="EMBL" id="LSSM01000092">
    <property type="protein sequence ID" value="OMJ30051.1"/>
    <property type="molecule type" value="Genomic_DNA"/>
</dbReference>
<feature type="transmembrane region" description="Helical" evidence="1">
    <location>
        <begin position="12"/>
        <end position="36"/>
    </location>
</feature>
<keyword evidence="1" id="KW-0812">Transmembrane</keyword>
<dbReference type="AlphaFoldDB" id="A0A1R1YT49"/>
<protein>
    <submittedName>
        <fullName evidence="2">Uncharacterized protein</fullName>
    </submittedName>
</protein>
<gene>
    <name evidence="2" type="ORF">AYI69_g416</name>
</gene>
<dbReference type="Proteomes" id="UP000187429">
    <property type="component" value="Unassembled WGS sequence"/>
</dbReference>
<evidence type="ECO:0000313" key="2">
    <source>
        <dbReference type="EMBL" id="OMJ30051.1"/>
    </source>
</evidence>
<evidence type="ECO:0000313" key="3">
    <source>
        <dbReference type="Proteomes" id="UP000187429"/>
    </source>
</evidence>